<keyword evidence="4" id="KW-0067">ATP-binding</keyword>
<dbReference type="AlphaFoldDB" id="A0A0C2TR75"/>
<evidence type="ECO:0000259" key="5">
    <source>
        <dbReference type="PROSITE" id="PS50146"/>
    </source>
</evidence>
<protein>
    <recommendedName>
        <fullName evidence="5">DAGKc domain-containing protein</fullName>
    </recommendedName>
</protein>
<keyword evidence="2" id="KW-0547">Nucleotide-binding</keyword>
<dbReference type="Gene3D" id="3.40.50.10330">
    <property type="entry name" value="Probable inorganic polyphosphate/atp-NAD kinase, domain 1"/>
    <property type="match status" value="1"/>
</dbReference>
<dbReference type="InterPro" id="IPR017438">
    <property type="entry name" value="ATP-NAD_kinase_N"/>
</dbReference>
<gene>
    <name evidence="6" type="ORF">M378DRAFT_68368</name>
</gene>
<dbReference type="InterPro" id="IPR050187">
    <property type="entry name" value="Lipid_Phosphate_FormReg"/>
</dbReference>
<dbReference type="Proteomes" id="UP000054549">
    <property type="component" value="Unassembled WGS sequence"/>
</dbReference>
<dbReference type="InterPro" id="IPR055916">
    <property type="entry name" value="DUF7493"/>
</dbReference>
<dbReference type="InParanoid" id="A0A0C2TR75"/>
<dbReference type="Pfam" id="PF00781">
    <property type="entry name" value="DAGK_cat"/>
    <property type="match status" value="1"/>
</dbReference>
<dbReference type="Gene3D" id="2.60.200.40">
    <property type="match status" value="1"/>
</dbReference>
<dbReference type="GO" id="GO:0005737">
    <property type="term" value="C:cytoplasm"/>
    <property type="evidence" value="ECO:0007669"/>
    <property type="project" value="TreeGrafter"/>
</dbReference>
<evidence type="ECO:0000313" key="7">
    <source>
        <dbReference type="Proteomes" id="UP000054549"/>
    </source>
</evidence>
<dbReference type="GO" id="GO:0005524">
    <property type="term" value="F:ATP binding"/>
    <property type="evidence" value="ECO:0007669"/>
    <property type="project" value="UniProtKB-KW"/>
</dbReference>
<dbReference type="PANTHER" id="PTHR12358:SF31">
    <property type="entry name" value="ACYLGLYCEROL KINASE, MITOCHONDRIAL"/>
    <property type="match status" value="1"/>
</dbReference>
<organism evidence="6 7">
    <name type="scientific">Amanita muscaria (strain Koide BX008)</name>
    <dbReference type="NCBI Taxonomy" id="946122"/>
    <lineage>
        <taxon>Eukaryota</taxon>
        <taxon>Fungi</taxon>
        <taxon>Dikarya</taxon>
        <taxon>Basidiomycota</taxon>
        <taxon>Agaricomycotina</taxon>
        <taxon>Agaricomycetes</taxon>
        <taxon>Agaricomycetidae</taxon>
        <taxon>Agaricales</taxon>
        <taxon>Pluteineae</taxon>
        <taxon>Amanitaceae</taxon>
        <taxon>Amanita</taxon>
    </lineage>
</organism>
<accession>A0A0C2TR75</accession>
<dbReference type="Pfam" id="PF19279">
    <property type="entry name" value="YegS_C"/>
    <property type="match status" value="1"/>
</dbReference>
<dbReference type="FunCoup" id="A0A0C2TR75">
    <property type="interactions" value="171"/>
</dbReference>
<proteinExistence type="predicted"/>
<dbReference type="InterPro" id="IPR045540">
    <property type="entry name" value="YegS/DAGK_C"/>
</dbReference>
<evidence type="ECO:0000256" key="1">
    <source>
        <dbReference type="ARBA" id="ARBA00022679"/>
    </source>
</evidence>
<dbReference type="Pfam" id="PF24321">
    <property type="entry name" value="DUF7493"/>
    <property type="match status" value="1"/>
</dbReference>
<dbReference type="PROSITE" id="PS50146">
    <property type="entry name" value="DAGK"/>
    <property type="match status" value="1"/>
</dbReference>
<dbReference type="SUPFAM" id="SSF111331">
    <property type="entry name" value="NAD kinase/diacylglycerol kinase-like"/>
    <property type="match status" value="1"/>
</dbReference>
<keyword evidence="3" id="KW-0418">Kinase</keyword>
<reference evidence="6 7" key="1">
    <citation type="submission" date="2014-04" db="EMBL/GenBank/DDBJ databases">
        <title>Evolutionary Origins and Diversification of the Mycorrhizal Mutualists.</title>
        <authorList>
            <consortium name="DOE Joint Genome Institute"/>
            <consortium name="Mycorrhizal Genomics Consortium"/>
            <person name="Kohler A."/>
            <person name="Kuo A."/>
            <person name="Nagy L.G."/>
            <person name="Floudas D."/>
            <person name="Copeland A."/>
            <person name="Barry K.W."/>
            <person name="Cichocki N."/>
            <person name="Veneault-Fourrey C."/>
            <person name="LaButti K."/>
            <person name="Lindquist E.A."/>
            <person name="Lipzen A."/>
            <person name="Lundell T."/>
            <person name="Morin E."/>
            <person name="Murat C."/>
            <person name="Riley R."/>
            <person name="Ohm R."/>
            <person name="Sun H."/>
            <person name="Tunlid A."/>
            <person name="Henrissat B."/>
            <person name="Grigoriev I.V."/>
            <person name="Hibbett D.S."/>
            <person name="Martin F."/>
        </authorList>
    </citation>
    <scope>NUCLEOTIDE SEQUENCE [LARGE SCALE GENOMIC DNA]</scope>
    <source>
        <strain evidence="6 7">Koide BX008</strain>
    </source>
</reference>
<dbReference type="SMART" id="SM00046">
    <property type="entry name" value="DAGKc"/>
    <property type="match status" value="1"/>
</dbReference>
<dbReference type="GO" id="GO:0001727">
    <property type="term" value="F:lipid kinase activity"/>
    <property type="evidence" value="ECO:0007669"/>
    <property type="project" value="TreeGrafter"/>
</dbReference>
<dbReference type="InterPro" id="IPR016064">
    <property type="entry name" value="NAD/diacylglycerol_kinase_sf"/>
</dbReference>
<keyword evidence="1" id="KW-0808">Transferase</keyword>
<evidence type="ECO:0000256" key="2">
    <source>
        <dbReference type="ARBA" id="ARBA00022741"/>
    </source>
</evidence>
<evidence type="ECO:0000256" key="3">
    <source>
        <dbReference type="ARBA" id="ARBA00022777"/>
    </source>
</evidence>
<dbReference type="STRING" id="946122.A0A0C2TR75"/>
<evidence type="ECO:0000256" key="4">
    <source>
        <dbReference type="ARBA" id="ARBA00022840"/>
    </source>
</evidence>
<dbReference type="OrthoDB" id="3853857at2759"/>
<dbReference type="EMBL" id="KN818225">
    <property type="protein sequence ID" value="KIL69789.1"/>
    <property type="molecule type" value="Genomic_DNA"/>
</dbReference>
<keyword evidence="7" id="KW-1185">Reference proteome</keyword>
<dbReference type="HOGENOM" id="CLU_013399_0_0_1"/>
<sequence length="496" mass="54641">MSGDSITLVSPSREHITLALADKALTISTSNDTSSSCFPCFSLLSGQNGHFVVPYRQVINAIFNSSDGILEVLYLAKKQKTKKYSLFRCAGSLHEGQEKLVFQWIERLMYSAYEGAGVKRSRRLRVLVNPRGGKGKAVSIYAKKLAPIFLAAGCILDVTMTTHSGHAYEIAKEISVIDYDVLVTVSGDGLVHEAMNGFADHENPRLAFSIPVAPIPTGSGNALALNLLGIEDGFDVVVAALNTIKGMPMQVDAFSVVQGGKRYLSFMSQAMGLMADLDIGTEHLRWMGDTRFFAGLLYGIMLHKPCPVRLSYKVAESDKAKMVENLKIRRASVREPISKRASGTSDELFSDELPPLKYSTDDNEGWTTLEEPIMYVYAGKGPYVGRDYMAFPVSLPDDGLIDIMALRLTKRLDMVRAIADGPSGESFWHPRLVYVKAHAYRVQPVRNHGTLSVDGEAKPFEDFQVEVHPKLATLLSLYGYYKAEFPANESRAAEEC</sequence>
<evidence type="ECO:0000313" key="6">
    <source>
        <dbReference type="EMBL" id="KIL69789.1"/>
    </source>
</evidence>
<dbReference type="GO" id="GO:0016020">
    <property type="term" value="C:membrane"/>
    <property type="evidence" value="ECO:0007669"/>
    <property type="project" value="TreeGrafter"/>
</dbReference>
<name>A0A0C2TR75_AMAMK</name>
<dbReference type="InterPro" id="IPR001206">
    <property type="entry name" value="Diacylglycerol_kinase_cat_dom"/>
</dbReference>
<dbReference type="PANTHER" id="PTHR12358">
    <property type="entry name" value="SPHINGOSINE KINASE"/>
    <property type="match status" value="1"/>
</dbReference>
<dbReference type="GO" id="GO:0046512">
    <property type="term" value="P:sphingosine biosynthetic process"/>
    <property type="evidence" value="ECO:0007669"/>
    <property type="project" value="TreeGrafter"/>
</dbReference>
<feature type="domain" description="DAGKc" evidence="5">
    <location>
        <begin position="119"/>
        <end position="260"/>
    </location>
</feature>